<evidence type="ECO:0000313" key="1">
    <source>
        <dbReference type="EMBL" id="TCO57645.1"/>
    </source>
</evidence>
<dbReference type="EMBL" id="SLWU01000029">
    <property type="protein sequence ID" value="TCO57645.1"/>
    <property type="molecule type" value="Genomic_DNA"/>
</dbReference>
<comment type="caution">
    <text evidence="1">The sequence shown here is derived from an EMBL/GenBank/DDBJ whole genome shotgun (WGS) entry which is preliminary data.</text>
</comment>
<protein>
    <submittedName>
        <fullName evidence="1">Uncharacterized protein</fullName>
    </submittedName>
</protein>
<accession>A0A4R2JU05</accession>
<organism evidence="1 2">
    <name type="scientific">Caldanaerobacter subterraneus</name>
    <dbReference type="NCBI Taxonomy" id="911092"/>
    <lineage>
        <taxon>Bacteria</taxon>
        <taxon>Bacillati</taxon>
        <taxon>Bacillota</taxon>
        <taxon>Clostridia</taxon>
        <taxon>Thermoanaerobacterales</taxon>
        <taxon>Thermoanaerobacteraceae</taxon>
        <taxon>Caldanaerobacter</taxon>
    </lineage>
</organism>
<dbReference type="AlphaFoldDB" id="A0A4R2JU05"/>
<reference evidence="1 2" key="1">
    <citation type="submission" date="2019-03" db="EMBL/GenBank/DDBJ databases">
        <title>Genomic Encyclopedia of Type Strains, Phase IV (KMG-IV): sequencing the most valuable type-strain genomes for metagenomic binning, comparative biology and taxonomic classification.</title>
        <authorList>
            <person name="Goeker M."/>
        </authorList>
    </citation>
    <scope>NUCLEOTIDE SEQUENCE [LARGE SCALE GENOMIC DNA]</scope>
    <source>
        <strain evidence="1 2">DSM 13054</strain>
    </source>
</reference>
<sequence>MFTNVSLLKRHGDFKDFTKFHKTEAFKNGVRLEI</sequence>
<gene>
    <name evidence="1" type="ORF">EV203_12915</name>
</gene>
<evidence type="ECO:0000313" key="2">
    <source>
        <dbReference type="Proteomes" id="UP000294886"/>
    </source>
</evidence>
<dbReference type="Proteomes" id="UP000294886">
    <property type="component" value="Unassembled WGS sequence"/>
</dbReference>
<name>A0A4R2JU05_9THEO</name>
<proteinExistence type="predicted"/>